<dbReference type="Pfam" id="PF13715">
    <property type="entry name" value="CarbopepD_reg_2"/>
    <property type="match status" value="1"/>
</dbReference>
<reference evidence="3" key="1">
    <citation type="submission" date="2023-02" db="EMBL/GenBank/DDBJ databases">
        <title>Polaribacter ponticola sp. nov., isolated from seawater.</title>
        <authorList>
            <person name="Baek J.H."/>
            <person name="Kim J.M."/>
            <person name="Choi D.G."/>
            <person name="Jeon C.O."/>
        </authorList>
    </citation>
    <scope>NUCLEOTIDE SEQUENCE</scope>
    <source>
        <strain evidence="3">MSW5</strain>
    </source>
</reference>
<dbReference type="InterPro" id="IPR012910">
    <property type="entry name" value="Plug_dom"/>
</dbReference>
<feature type="domain" description="TonB-dependent receptor plug" evidence="2">
    <location>
        <begin position="144"/>
        <end position="220"/>
    </location>
</feature>
<dbReference type="Pfam" id="PF07715">
    <property type="entry name" value="Plug"/>
    <property type="match status" value="1"/>
</dbReference>
<keyword evidence="4" id="KW-1185">Reference proteome</keyword>
<dbReference type="EMBL" id="JAOSLC020000003">
    <property type="protein sequence ID" value="MDD7913983.1"/>
    <property type="molecule type" value="Genomic_DNA"/>
</dbReference>
<evidence type="ECO:0000256" key="1">
    <source>
        <dbReference type="SAM" id="SignalP"/>
    </source>
</evidence>
<organism evidence="3 4">
    <name type="scientific">Polaribacter ponticola</name>
    <dbReference type="NCBI Taxonomy" id="2978475"/>
    <lineage>
        <taxon>Bacteria</taxon>
        <taxon>Pseudomonadati</taxon>
        <taxon>Bacteroidota</taxon>
        <taxon>Flavobacteriia</taxon>
        <taxon>Flavobacteriales</taxon>
        <taxon>Flavobacteriaceae</taxon>
    </lineage>
</organism>
<evidence type="ECO:0000259" key="2">
    <source>
        <dbReference type="Pfam" id="PF07715"/>
    </source>
</evidence>
<dbReference type="SUPFAM" id="SSF56935">
    <property type="entry name" value="Porins"/>
    <property type="match status" value="1"/>
</dbReference>
<dbReference type="SUPFAM" id="SSF49464">
    <property type="entry name" value="Carboxypeptidase regulatory domain-like"/>
    <property type="match status" value="1"/>
</dbReference>
<proteinExistence type="predicted"/>
<dbReference type="Gene3D" id="2.170.130.10">
    <property type="entry name" value="TonB-dependent receptor, plug domain"/>
    <property type="match status" value="1"/>
</dbReference>
<feature type="chain" id="PRO_5046390191" evidence="1">
    <location>
        <begin position="20"/>
        <end position="399"/>
    </location>
</feature>
<evidence type="ECO:0000313" key="3">
    <source>
        <dbReference type="EMBL" id="MDD7913983.1"/>
    </source>
</evidence>
<dbReference type="InterPro" id="IPR037066">
    <property type="entry name" value="Plug_dom_sf"/>
</dbReference>
<evidence type="ECO:0000313" key="4">
    <source>
        <dbReference type="Proteomes" id="UP001151478"/>
    </source>
</evidence>
<comment type="caution">
    <text evidence="3">The sequence shown here is derived from an EMBL/GenBank/DDBJ whole genome shotgun (WGS) entry which is preliminary data.</text>
</comment>
<protein>
    <submittedName>
        <fullName evidence="3">Carboxypeptidase-like regulatory domain-containing protein</fullName>
    </submittedName>
</protein>
<dbReference type="Gene3D" id="2.60.40.1120">
    <property type="entry name" value="Carboxypeptidase-like, regulatory domain"/>
    <property type="match status" value="1"/>
</dbReference>
<accession>A0ABT5S7D4</accession>
<sequence>MKSIIVYFGSLLLSISAFSQNSQKIGTIQGKVVSSTNETLPFASVILKDSNQKLVEGLVTDENGAFVFSKVAIGSYNLEIQYIGFVSDFRKVSISKVNRKINLNSIQLKEDATALDEVVIQAEKSEVTLKLGKKVFNVGKDLSSQNGSAIDVLGNVPSVNVSPTGVISLRGNSNVQVMINGRRSALTQSQALDQISSDAIESIEVITNPSAKFDASGSSGIINIILKKNRKSGMNGQVRLVAGIPDDYRAFGNINYKANKFNFFTNFGIRYTDYEGTYTKQQSTENNGIITFLNQNEDENRHDDGKMYYIGTDYSFNDKNMVTVAFYRNETEDTDVTYLNYDFSNSDTKTQSLFTIGNSKEKRNYNQIEANYTKTFDKKGRLFTMDFQYDFWNSEKNGV</sequence>
<dbReference type="Proteomes" id="UP001151478">
    <property type="component" value="Unassembled WGS sequence"/>
</dbReference>
<feature type="signal peptide" evidence="1">
    <location>
        <begin position="1"/>
        <end position="19"/>
    </location>
</feature>
<keyword evidence="1" id="KW-0732">Signal</keyword>
<dbReference type="InterPro" id="IPR008969">
    <property type="entry name" value="CarboxyPept-like_regulatory"/>
</dbReference>
<gene>
    <name evidence="3" type="ORF">N5A56_005875</name>
</gene>
<dbReference type="RefSeq" id="WP_265724651.1">
    <property type="nucleotide sequence ID" value="NZ_JAOSLC020000003.1"/>
</dbReference>
<name>A0ABT5S7D4_9FLAO</name>